<proteinExistence type="predicted"/>
<dbReference type="Proteomes" id="UP000472240">
    <property type="component" value="Chromosome 12"/>
</dbReference>
<accession>A0A671E2U0</accession>
<dbReference type="PANTHER" id="PTHR47115:SF1">
    <property type="entry name" value="COILED-COIL DOMAIN-CONTAINING PROTEIN 183"/>
    <property type="match status" value="1"/>
</dbReference>
<evidence type="ECO:0000256" key="1">
    <source>
        <dbReference type="SAM" id="MobiDB-lite"/>
    </source>
</evidence>
<feature type="region of interest" description="Disordered" evidence="1">
    <location>
        <begin position="201"/>
        <end position="222"/>
    </location>
</feature>
<dbReference type="AlphaFoldDB" id="A0A671E2U0"/>
<evidence type="ECO:0000313" key="3">
    <source>
        <dbReference type="Proteomes" id="UP000472240"/>
    </source>
</evidence>
<gene>
    <name evidence="2" type="primary">CCDC183</name>
</gene>
<reference evidence="2" key="5">
    <citation type="submission" date="2025-09" db="UniProtKB">
        <authorList>
            <consortium name="Ensembl"/>
        </authorList>
    </citation>
    <scope>IDENTIFICATION</scope>
</reference>
<sequence>MPTRLAHCRCTMEVAREKLRKHIFDRVNVHNVLIHLVRLRGKQLESKQLELTRLQNQPDTTKEQLRLQQVIRQLENNIEKTMIKITTSQNIHLLYVDLLDYLKKELAGYPPELDKLQKLVADYCSELSDVTVMSRDAIMITDEVKMNMRQGEATFIEERWARENQLNQKKKLIDKVHTKETSEKYRRVSPVHDLHCSTRKVGVASQQRPLLTSPSSHQGQKDLDFSNLMSTEMLKGNAQLPQRPDRGPWGSTGSGHHESRCDLLQPG</sequence>
<reference evidence="2" key="4">
    <citation type="submission" date="2025-08" db="UniProtKB">
        <authorList>
            <consortium name="Ensembl"/>
        </authorList>
    </citation>
    <scope>IDENTIFICATION</scope>
</reference>
<dbReference type="InterPro" id="IPR043247">
    <property type="entry name" value="CCDC183"/>
</dbReference>
<feature type="compositionally biased region" description="Polar residues" evidence="1">
    <location>
        <begin position="204"/>
        <end position="218"/>
    </location>
</feature>
<reference evidence="2 3" key="1">
    <citation type="journal article" date="2015" name="Annu Rev Anim Biosci">
        <title>The Genome 10K Project: a way forward.</title>
        <authorList>
            <person name="Koepfli K.P."/>
            <person name="Paten B."/>
            <person name="O'Brien S.J."/>
            <person name="Koepfli K.P."/>
            <person name="Paten B."/>
            <person name="Antunes A."/>
            <person name="Belov K."/>
            <person name="Bustamante C."/>
            <person name="Castoe T.A."/>
            <person name="Clawson H."/>
            <person name="Crawford A.J."/>
            <person name="Diekhans M."/>
            <person name="Distel D."/>
            <person name="Durbin R."/>
            <person name="Earl D."/>
            <person name="Fujita M.K."/>
            <person name="Gamble T."/>
            <person name="Georges A."/>
            <person name="Gemmell N."/>
            <person name="Gilbert M.T."/>
            <person name="Graves J.M."/>
            <person name="Green R.E."/>
            <person name="Hickey G."/>
            <person name="Jarvis E.D."/>
            <person name="Johnson W."/>
            <person name="Komissarov A."/>
            <person name="Korf I."/>
            <person name="Kuhn R."/>
            <person name="Larkin D.M."/>
            <person name="Lewin H."/>
            <person name="Lopez J.V."/>
            <person name="Ma J."/>
            <person name="Marques-Bonet T."/>
            <person name="Miller W."/>
            <person name="Murphy R."/>
            <person name="Pevzner P."/>
            <person name="Shapiro B."/>
            <person name="Steiner C."/>
            <person name="Tamazian G."/>
            <person name="Venkatesh B."/>
            <person name="Wang J."/>
            <person name="Wayne R."/>
            <person name="Wiley E."/>
            <person name="Yang H."/>
            <person name="Zhang G."/>
            <person name="Haussler D."/>
            <person name="Ryder O."/>
            <person name="O'Brien S.J."/>
        </authorList>
    </citation>
    <scope>NUCLEOTIDE SEQUENCE</scope>
</reference>
<protein>
    <submittedName>
        <fullName evidence="2">Coiled-coil domain containing 183</fullName>
    </submittedName>
</protein>
<keyword evidence="3" id="KW-1185">Reference proteome</keyword>
<dbReference type="PANTHER" id="PTHR47115">
    <property type="entry name" value="COILED-COIL DOMAIN-CONTAINING PROTEIN 183"/>
    <property type="match status" value="1"/>
</dbReference>
<feature type="region of interest" description="Disordered" evidence="1">
    <location>
        <begin position="234"/>
        <end position="267"/>
    </location>
</feature>
<evidence type="ECO:0000313" key="2">
    <source>
        <dbReference type="Ensembl" id="ENSRFEP00010007684.1"/>
    </source>
</evidence>
<reference evidence="2 3" key="2">
    <citation type="journal article" date="2018" name="Annu Rev Anim Biosci">
        <title>Bat Biology, Genomes, and the Bat1K Project: To Generate Chromosome-Level Genomes for All Living Bat Species.</title>
        <authorList>
            <person name="Teeling E.C."/>
            <person name="Vernes S.C."/>
            <person name="Davalos L.M."/>
            <person name="Ray D.A."/>
            <person name="Gilbert M.T.P."/>
            <person name="Myers E."/>
        </authorList>
    </citation>
    <scope>NUCLEOTIDE SEQUENCE</scope>
</reference>
<dbReference type="GeneTree" id="ENSGT00940000163544"/>
<organism evidence="2 3">
    <name type="scientific">Rhinolophus ferrumequinum</name>
    <name type="common">Greater horseshoe bat</name>
    <dbReference type="NCBI Taxonomy" id="59479"/>
    <lineage>
        <taxon>Eukaryota</taxon>
        <taxon>Metazoa</taxon>
        <taxon>Chordata</taxon>
        <taxon>Craniata</taxon>
        <taxon>Vertebrata</taxon>
        <taxon>Euteleostomi</taxon>
        <taxon>Mammalia</taxon>
        <taxon>Eutheria</taxon>
        <taxon>Laurasiatheria</taxon>
        <taxon>Chiroptera</taxon>
        <taxon>Yinpterochiroptera</taxon>
        <taxon>Rhinolophoidea</taxon>
        <taxon>Rhinolophidae</taxon>
        <taxon>Rhinolophinae</taxon>
        <taxon>Rhinolophus</taxon>
    </lineage>
</organism>
<reference evidence="3" key="3">
    <citation type="submission" date="2018-12" db="EMBL/GenBank/DDBJ databases">
        <title>G10K-VGP greater horseshoe bat female genome, primary haplotype.</title>
        <authorList>
            <person name="Teeling E."/>
            <person name="Myers G."/>
            <person name="Vernes S."/>
            <person name="Pippel M."/>
            <person name="Winkler S."/>
            <person name="Fedrigo O."/>
            <person name="Rhie A."/>
            <person name="Koren S."/>
            <person name="Phillippy A."/>
            <person name="Lewin H."/>
            <person name="Damas J."/>
            <person name="Howe K."/>
            <person name="Mountcastle J."/>
            <person name="Jarvis E.D."/>
        </authorList>
    </citation>
    <scope>NUCLEOTIDE SEQUENCE [LARGE SCALE GENOMIC DNA]</scope>
</reference>
<dbReference type="Ensembl" id="ENSRFET00010008448.1">
    <property type="protein sequence ID" value="ENSRFEP00010007684.1"/>
    <property type="gene ID" value="ENSRFEG00010005227.1"/>
</dbReference>
<name>A0A671E2U0_RHIFE</name>